<evidence type="ECO:0000256" key="4">
    <source>
        <dbReference type="ARBA" id="ARBA00022759"/>
    </source>
</evidence>
<keyword evidence="5" id="KW-0378">Hydrolase</keyword>
<evidence type="ECO:0000313" key="11">
    <source>
        <dbReference type="Proteomes" id="UP001151760"/>
    </source>
</evidence>
<dbReference type="Pfam" id="PF17921">
    <property type="entry name" value="Integrase_H2C2"/>
    <property type="match status" value="1"/>
</dbReference>
<reference evidence="10" key="1">
    <citation type="journal article" date="2022" name="Int. J. Mol. Sci.">
        <title>Draft Genome of Tanacetum Coccineum: Genomic Comparison of Closely Related Tanacetum-Family Plants.</title>
        <authorList>
            <person name="Yamashiro T."/>
            <person name="Shiraishi A."/>
            <person name="Nakayama K."/>
            <person name="Satake H."/>
        </authorList>
    </citation>
    <scope>NUCLEOTIDE SEQUENCE</scope>
</reference>
<dbReference type="InterPro" id="IPR041588">
    <property type="entry name" value="Integrase_H2C2"/>
</dbReference>
<dbReference type="Gene3D" id="1.10.340.70">
    <property type="match status" value="1"/>
</dbReference>
<feature type="domain" description="Reverse transcriptase RNase H-like" evidence="8">
    <location>
        <begin position="632"/>
        <end position="664"/>
    </location>
</feature>
<evidence type="ECO:0000256" key="3">
    <source>
        <dbReference type="ARBA" id="ARBA00022722"/>
    </source>
</evidence>
<dbReference type="InterPro" id="IPR041373">
    <property type="entry name" value="RT_RNaseH"/>
</dbReference>
<keyword evidence="11" id="KW-1185">Reference proteome</keyword>
<dbReference type="PANTHER" id="PTHR37984">
    <property type="entry name" value="PROTEIN CBG26694"/>
    <property type="match status" value="1"/>
</dbReference>
<evidence type="ECO:0000256" key="6">
    <source>
        <dbReference type="ARBA" id="ARBA00022918"/>
    </source>
</evidence>
<comment type="caution">
    <text evidence="10">The sequence shown here is derived from an EMBL/GenBank/DDBJ whole genome shotgun (WGS) entry which is preliminary data.</text>
</comment>
<keyword evidence="7" id="KW-0472">Membrane</keyword>
<keyword evidence="1" id="KW-0808">Transferase</keyword>
<reference evidence="10" key="2">
    <citation type="submission" date="2022-01" db="EMBL/GenBank/DDBJ databases">
        <authorList>
            <person name="Yamashiro T."/>
            <person name="Shiraishi A."/>
            <person name="Satake H."/>
            <person name="Nakayama K."/>
        </authorList>
    </citation>
    <scope>NUCLEOTIDE SEQUENCE</scope>
</reference>
<keyword evidence="7" id="KW-0812">Transmembrane</keyword>
<evidence type="ECO:0000256" key="7">
    <source>
        <dbReference type="SAM" id="Phobius"/>
    </source>
</evidence>
<keyword evidence="4" id="KW-0255">Endonuclease</keyword>
<dbReference type="InterPro" id="IPR050951">
    <property type="entry name" value="Retrovirus_Pol_polyprotein"/>
</dbReference>
<dbReference type="GO" id="GO:0003964">
    <property type="term" value="F:RNA-directed DNA polymerase activity"/>
    <property type="evidence" value="ECO:0007669"/>
    <property type="project" value="UniProtKB-KW"/>
</dbReference>
<evidence type="ECO:0000256" key="5">
    <source>
        <dbReference type="ARBA" id="ARBA00022801"/>
    </source>
</evidence>
<evidence type="ECO:0000259" key="8">
    <source>
        <dbReference type="Pfam" id="PF17917"/>
    </source>
</evidence>
<keyword evidence="6 10" id="KW-0695">RNA-directed DNA polymerase</keyword>
<evidence type="ECO:0000313" key="10">
    <source>
        <dbReference type="EMBL" id="GJT62321.1"/>
    </source>
</evidence>
<evidence type="ECO:0000256" key="1">
    <source>
        <dbReference type="ARBA" id="ARBA00022679"/>
    </source>
</evidence>
<proteinExistence type="predicted"/>
<keyword evidence="2" id="KW-0548">Nucleotidyltransferase</keyword>
<dbReference type="PANTHER" id="PTHR37984:SF5">
    <property type="entry name" value="PROTEIN NYNRIN-LIKE"/>
    <property type="match status" value="1"/>
</dbReference>
<keyword evidence="3" id="KW-0540">Nuclease</keyword>
<dbReference type="EMBL" id="BQNB010017366">
    <property type="protein sequence ID" value="GJT62321.1"/>
    <property type="molecule type" value="Genomic_DNA"/>
</dbReference>
<dbReference type="Pfam" id="PF17917">
    <property type="entry name" value="RT_RNaseH"/>
    <property type="match status" value="1"/>
</dbReference>
<gene>
    <name evidence="10" type="ORF">Tco_1005854</name>
</gene>
<organism evidence="10 11">
    <name type="scientific">Tanacetum coccineum</name>
    <dbReference type="NCBI Taxonomy" id="301880"/>
    <lineage>
        <taxon>Eukaryota</taxon>
        <taxon>Viridiplantae</taxon>
        <taxon>Streptophyta</taxon>
        <taxon>Embryophyta</taxon>
        <taxon>Tracheophyta</taxon>
        <taxon>Spermatophyta</taxon>
        <taxon>Magnoliopsida</taxon>
        <taxon>eudicotyledons</taxon>
        <taxon>Gunneridae</taxon>
        <taxon>Pentapetalae</taxon>
        <taxon>asterids</taxon>
        <taxon>campanulids</taxon>
        <taxon>Asterales</taxon>
        <taxon>Asteraceae</taxon>
        <taxon>Asteroideae</taxon>
        <taxon>Anthemideae</taxon>
        <taxon>Anthemidinae</taxon>
        <taxon>Tanacetum</taxon>
    </lineage>
</organism>
<feature type="transmembrane region" description="Helical" evidence="7">
    <location>
        <begin position="188"/>
        <end position="209"/>
    </location>
</feature>
<accession>A0ABQ5FG96</accession>
<protein>
    <submittedName>
        <fullName evidence="10">Reverse transcriptase domain-containing protein</fullName>
    </submittedName>
</protein>
<evidence type="ECO:0000256" key="2">
    <source>
        <dbReference type="ARBA" id="ARBA00022695"/>
    </source>
</evidence>
<name>A0ABQ5FG96_9ASTR</name>
<keyword evidence="7" id="KW-1133">Transmembrane helix</keyword>
<sequence length="844" mass="96332">MIGRIFKHINKYEGRDSALLATVLSSSHSTLFSVDEESLAINTYAAKHSSLLYLERPRIAILTTDTNVTHLEFKSQLSRERARRMSARGCMSIDLLKRLLCYTSMEMSAVGNILSIVRRGVDMVGHRCSMSEDYSGIWLVGDGCEQDVIRLMVGGGTDKRGTRDMCGVGGGSSILIARVTQGNILERYLRGTLFIGYSFFYFVLVLHILRTGHHCAVRVLSVSEQLSEDSTMGGRLREGRVYLRVWCGRHERVYMRVGRDMWHGRVVVRGGWRDLRHGKWVKVVSDVDTLRDSTGFIYVHKLECKEGYVQERDIKDTGVIAGHTSRGVYDVSGSVSDWSKWIIVQEGDYNGYVGEGTEKRMGVTGNTERVVKSVDTYRRDWDNIDVHWRRTGLKVECWLDVLGVGIYGESNYAVLRDAHETGAHVDYVLHVGRVNEMGRWVIRNDVKILVVLVGVCKDTMDEHVQCHKVGGEIRWCCVSGDMRENYKSRLTEVKRRAGRKCIGTSRVLGWSVGVGIVSRMGMFICYWDWGEVEEGDWWSNDDQRLRQLCLCRVSGGRGDITERCGLRDIGMELVRTMRRRWEFSGGRVEMDGRINRHGVEESGAGLMVIEAQFHTGVLLLGEVVWSGRWYKSIVYTDHSAIKYLFAKKDAKARLMRWILLLQEFDIEIRDKKGAENLAADHLSRLENPHQDKLENKEINEAFPLETLGSIAHQDQSTPWFADFANYHAGKFVIKGMTSQQKNKFFKDVKHYFWDDPFLFKICADQVIRRCVSGQEALDILKACHSGPTGGHYGANYTARKIFDSGFYWPTIYKDAHDFVTRCDICQRQGKITQRDEMPQNSIQV</sequence>
<dbReference type="Proteomes" id="UP001151760">
    <property type="component" value="Unassembled WGS sequence"/>
</dbReference>
<evidence type="ECO:0000259" key="9">
    <source>
        <dbReference type="Pfam" id="PF17921"/>
    </source>
</evidence>
<feature type="domain" description="Integrase zinc-binding" evidence="9">
    <location>
        <begin position="774"/>
        <end position="828"/>
    </location>
</feature>